<organism evidence="1 2">
    <name type="scientific">Apolygus lucorum</name>
    <name type="common">Small green plant bug</name>
    <name type="synonym">Lygocoris lucorum</name>
    <dbReference type="NCBI Taxonomy" id="248454"/>
    <lineage>
        <taxon>Eukaryota</taxon>
        <taxon>Metazoa</taxon>
        <taxon>Ecdysozoa</taxon>
        <taxon>Arthropoda</taxon>
        <taxon>Hexapoda</taxon>
        <taxon>Insecta</taxon>
        <taxon>Pterygota</taxon>
        <taxon>Neoptera</taxon>
        <taxon>Paraneoptera</taxon>
        <taxon>Hemiptera</taxon>
        <taxon>Heteroptera</taxon>
        <taxon>Panheteroptera</taxon>
        <taxon>Cimicomorpha</taxon>
        <taxon>Miridae</taxon>
        <taxon>Mirini</taxon>
        <taxon>Apolygus</taxon>
    </lineage>
</organism>
<evidence type="ECO:0000313" key="2">
    <source>
        <dbReference type="Proteomes" id="UP000466442"/>
    </source>
</evidence>
<dbReference type="Proteomes" id="UP000466442">
    <property type="component" value="Unassembled WGS sequence"/>
</dbReference>
<protein>
    <submittedName>
        <fullName evidence="1">Uncharacterized protein</fullName>
    </submittedName>
</protein>
<dbReference type="AlphaFoldDB" id="A0A6A4ITK4"/>
<sequence length="252" mass="28162">MFIRRSHFLTIVLSLCVHFTQCQYDFSETQALWDLTLRATSLTSNIAKNSFKVTSKLLNVAAGSKVRDFLIFLKTRANRPPQLNGAEIIFDDGSRLNMSEGVMVLGNNFRVRIEPSRILGVDVHCTGIPVKIYYKNLTYADANGDVMEGSVIGSIKKLDITYQLSFTFNCPLRLDSIIVNSIGRTKVEVGSRSNPTFKSPMLTSFLGKLPKSWEQEIPKSLRNHLRLNPFGRGIMACNESNVTSQPSAASNY</sequence>
<evidence type="ECO:0000313" key="1">
    <source>
        <dbReference type="EMBL" id="KAF6201372.1"/>
    </source>
</evidence>
<dbReference type="EMBL" id="WIXP02000013">
    <property type="protein sequence ID" value="KAF6201372.1"/>
    <property type="molecule type" value="Genomic_DNA"/>
</dbReference>
<gene>
    <name evidence="1" type="ORF">GE061_005820</name>
</gene>
<accession>A0A6A4ITK4</accession>
<name>A0A6A4ITK4_APOLU</name>
<keyword evidence="2" id="KW-1185">Reference proteome</keyword>
<proteinExistence type="predicted"/>
<comment type="caution">
    <text evidence="1">The sequence shown here is derived from an EMBL/GenBank/DDBJ whole genome shotgun (WGS) entry which is preliminary data.</text>
</comment>
<reference evidence="1" key="1">
    <citation type="journal article" date="2021" name="Mol. Ecol. Resour.">
        <title>Apolygus lucorum genome provides insights into omnivorousness and mesophyll feeding.</title>
        <authorList>
            <person name="Liu Y."/>
            <person name="Liu H."/>
            <person name="Wang H."/>
            <person name="Huang T."/>
            <person name="Liu B."/>
            <person name="Yang B."/>
            <person name="Yin L."/>
            <person name="Li B."/>
            <person name="Zhang Y."/>
            <person name="Zhang S."/>
            <person name="Jiang F."/>
            <person name="Zhang X."/>
            <person name="Ren Y."/>
            <person name="Wang B."/>
            <person name="Wang S."/>
            <person name="Lu Y."/>
            <person name="Wu K."/>
            <person name="Fan W."/>
            <person name="Wang G."/>
        </authorList>
    </citation>
    <scope>NUCLEOTIDE SEQUENCE</scope>
    <source>
        <strain evidence="1">12Hb</strain>
    </source>
</reference>